<dbReference type="eggNOG" id="COG0591">
    <property type="taxonomic scope" value="Bacteria"/>
</dbReference>
<name>Q2S5L1_SALRD</name>
<feature type="transmembrane region" description="Helical" evidence="13">
    <location>
        <begin position="497"/>
        <end position="516"/>
    </location>
</feature>
<dbReference type="KEGG" id="sru:SRU_0374"/>
<keyword evidence="10" id="KW-0739">Sodium transport</keyword>
<feature type="transmembrane region" description="Helical" evidence="13">
    <location>
        <begin position="528"/>
        <end position="547"/>
    </location>
</feature>
<sequence>MRKFDACARWGRRTTAPSGAPGPTRGRWHCRHAGWPATAATTGGVQNRREPTGPHRPVRRVVPRRAGARVRVGRRRLEGGQEDRKPRSRFCALTVTLSDARRAPRPSLLSFHVPLRPMLTTLDFVVLTVYLLGVAAFGVWAGGAQESTEDYFLGGRDLPWWAVCFSVVATETSTLTVVGVPAVAYGGTLTFLQITLGYLVGRILVGAYVLPRYYAGQLETAYAFLGDRYGSTMQGAASVTFLGTRLLADGVRLFATAIPLKVIANMSGVDATYFQIILVIGVATAVYTLVGGIRAVVWMDVVQMGLYVGGALAAIGFLLGDVPPGWWGKAAAAGKTNLIDLGLDASFGRWWTQPYTLGTAVVGGAIFSMASHGTDQLIVQRLLACRSEADSQKAVVGSALIVMVQFALFLGVGLLLWAHYDGASVEALGLQRGDEVFPKYIIEGLPAGLSGLILAGIVAAAMSSLSSSLNALASSSVNDLYERISGHSMSADRGLRVSRLLTLFWGVVFIGFASLFQDSSNPVVELGLSIASFTYGGLLGAFLLGLWHRGTRQVDALVAFVVSIGVMVLVIFGVWHSPTEGWLFVLNPSDARVEAANLRTIGWPWYTALGTAVNLVIGSVLALRHRDATKEGAE</sequence>
<keyword evidence="15" id="KW-1185">Reference proteome</keyword>
<keyword evidence="4" id="KW-1003">Cell membrane</keyword>
<evidence type="ECO:0000256" key="10">
    <source>
        <dbReference type="ARBA" id="ARBA00023201"/>
    </source>
</evidence>
<feature type="transmembrane region" description="Helical" evidence="13">
    <location>
        <begin position="394"/>
        <end position="420"/>
    </location>
</feature>
<evidence type="ECO:0000313" key="15">
    <source>
        <dbReference type="Proteomes" id="UP000008674"/>
    </source>
</evidence>
<protein>
    <submittedName>
        <fullName evidence="14">Transporter, solute:sodium symporter (SSS) family protein</fullName>
    </submittedName>
</protein>
<evidence type="ECO:0000256" key="7">
    <source>
        <dbReference type="ARBA" id="ARBA00023053"/>
    </source>
</evidence>
<keyword evidence="7" id="KW-0915">Sodium</keyword>
<feature type="transmembrane region" description="Helical" evidence="13">
    <location>
        <begin position="603"/>
        <end position="623"/>
    </location>
</feature>
<feature type="transmembrane region" description="Helical" evidence="13">
    <location>
        <begin position="554"/>
        <end position="575"/>
    </location>
</feature>
<dbReference type="PROSITE" id="PS50283">
    <property type="entry name" value="NA_SOLUT_SYMP_3"/>
    <property type="match status" value="1"/>
</dbReference>
<dbReference type="InterPro" id="IPR051163">
    <property type="entry name" value="Sodium:Solute_Symporter_SSF"/>
</dbReference>
<organism evidence="14 15">
    <name type="scientific">Salinibacter ruber (strain DSM 13855 / M31)</name>
    <dbReference type="NCBI Taxonomy" id="309807"/>
    <lineage>
        <taxon>Bacteria</taxon>
        <taxon>Pseudomonadati</taxon>
        <taxon>Rhodothermota</taxon>
        <taxon>Rhodothermia</taxon>
        <taxon>Rhodothermales</taxon>
        <taxon>Salinibacteraceae</taxon>
        <taxon>Salinibacter</taxon>
    </lineage>
</organism>
<dbReference type="EnsemblBacteria" id="ABC45561">
    <property type="protein sequence ID" value="ABC45561"/>
    <property type="gene ID" value="SRU_0374"/>
</dbReference>
<dbReference type="GO" id="GO:0006814">
    <property type="term" value="P:sodium ion transport"/>
    <property type="evidence" value="ECO:0007669"/>
    <property type="project" value="UniProtKB-KW"/>
</dbReference>
<dbReference type="AlphaFoldDB" id="Q2S5L1"/>
<evidence type="ECO:0000256" key="12">
    <source>
        <dbReference type="SAM" id="MobiDB-lite"/>
    </source>
</evidence>
<keyword evidence="5 13" id="KW-0812">Transmembrane</keyword>
<keyword evidence="3" id="KW-0813">Transport</keyword>
<dbReference type="GO" id="GO:0005886">
    <property type="term" value="C:plasma membrane"/>
    <property type="evidence" value="ECO:0007669"/>
    <property type="project" value="UniProtKB-SubCell"/>
</dbReference>
<evidence type="ECO:0000256" key="8">
    <source>
        <dbReference type="ARBA" id="ARBA00023065"/>
    </source>
</evidence>
<dbReference type="GO" id="GO:0015293">
    <property type="term" value="F:symporter activity"/>
    <property type="evidence" value="ECO:0007669"/>
    <property type="project" value="TreeGrafter"/>
</dbReference>
<accession>Q2S5L1</accession>
<feature type="region of interest" description="Disordered" evidence="12">
    <location>
        <begin position="38"/>
        <end position="57"/>
    </location>
</feature>
<feature type="region of interest" description="Disordered" evidence="12">
    <location>
        <begin position="1"/>
        <end position="26"/>
    </location>
</feature>
<dbReference type="PANTHER" id="PTHR42985">
    <property type="entry name" value="SODIUM-COUPLED MONOCARBOXYLATE TRANSPORTER"/>
    <property type="match status" value="1"/>
</dbReference>
<evidence type="ECO:0000256" key="5">
    <source>
        <dbReference type="ARBA" id="ARBA00022692"/>
    </source>
</evidence>
<dbReference type="EMBL" id="CP000159">
    <property type="protein sequence ID" value="ABC45561.1"/>
    <property type="molecule type" value="Genomic_DNA"/>
</dbReference>
<feature type="transmembrane region" description="Helical" evidence="13">
    <location>
        <begin position="160"/>
        <end position="184"/>
    </location>
</feature>
<evidence type="ECO:0000256" key="3">
    <source>
        <dbReference type="ARBA" id="ARBA00022448"/>
    </source>
</evidence>
<evidence type="ECO:0000256" key="11">
    <source>
        <dbReference type="RuleBase" id="RU362091"/>
    </source>
</evidence>
<evidence type="ECO:0000256" key="9">
    <source>
        <dbReference type="ARBA" id="ARBA00023136"/>
    </source>
</evidence>
<feature type="transmembrane region" description="Helical" evidence="13">
    <location>
        <begin position="297"/>
        <end position="319"/>
    </location>
</feature>
<dbReference type="PANTHER" id="PTHR42985:SF47">
    <property type="entry name" value="INTEGRAL MEMBRANE TRANSPORT PROTEIN"/>
    <property type="match status" value="1"/>
</dbReference>
<evidence type="ECO:0000256" key="4">
    <source>
        <dbReference type="ARBA" id="ARBA00022475"/>
    </source>
</evidence>
<feature type="transmembrane region" description="Helical" evidence="13">
    <location>
        <begin position="272"/>
        <end position="290"/>
    </location>
</feature>
<dbReference type="OrthoDB" id="9803597at2"/>
<feature type="transmembrane region" description="Helical" evidence="13">
    <location>
        <begin position="355"/>
        <end position="373"/>
    </location>
</feature>
<dbReference type="Proteomes" id="UP000008674">
    <property type="component" value="Chromosome"/>
</dbReference>
<dbReference type="InterPro" id="IPR038377">
    <property type="entry name" value="Na/Glc_symporter_sf"/>
</dbReference>
<evidence type="ECO:0000256" key="1">
    <source>
        <dbReference type="ARBA" id="ARBA00004651"/>
    </source>
</evidence>
<dbReference type="Pfam" id="PF00474">
    <property type="entry name" value="SSF"/>
    <property type="match status" value="1"/>
</dbReference>
<evidence type="ECO:0000313" key="14">
    <source>
        <dbReference type="EMBL" id="ABC45561.1"/>
    </source>
</evidence>
<dbReference type="STRING" id="309807.SRU_0374"/>
<evidence type="ECO:0000256" key="13">
    <source>
        <dbReference type="SAM" id="Phobius"/>
    </source>
</evidence>
<dbReference type="CDD" id="cd11493">
    <property type="entry name" value="SLC5sbd_NIS-like_u1"/>
    <property type="match status" value="1"/>
</dbReference>
<keyword evidence="6 13" id="KW-1133">Transmembrane helix</keyword>
<feature type="transmembrane region" description="Helical" evidence="13">
    <location>
        <begin position="191"/>
        <end position="210"/>
    </location>
</feature>
<comment type="similarity">
    <text evidence="2 11">Belongs to the sodium:solute symporter (SSF) (TC 2.A.21) family.</text>
</comment>
<keyword evidence="8" id="KW-0406">Ion transport</keyword>
<dbReference type="InterPro" id="IPR001734">
    <property type="entry name" value="Na/solute_symporter"/>
</dbReference>
<feature type="transmembrane region" description="Helical" evidence="13">
    <location>
        <begin position="440"/>
        <end position="462"/>
    </location>
</feature>
<feature type="transmembrane region" description="Helical" evidence="13">
    <location>
        <begin position="119"/>
        <end position="140"/>
    </location>
</feature>
<comment type="subcellular location">
    <subcellularLocation>
        <location evidence="1">Cell membrane</location>
        <topology evidence="1">Multi-pass membrane protein</topology>
    </subcellularLocation>
</comment>
<reference evidence="14 15" key="1">
    <citation type="journal article" date="2005" name="Proc. Natl. Acad. Sci. U.S.A.">
        <title>The genome of Salinibacter ruber: convergence and gene exchange among hyperhalophilic bacteria and archaea.</title>
        <authorList>
            <person name="Mongodin E.F."/>
            <person name="Nelson K.E."/>
            <person name="Daugherty S."/>
            <person name="Deboy R.T."/>
            <person name="Wister J."/>
            <person name="Khouri H."/>
            <person name="Weidman J."/>
            <person name="Walsh D.A."/>
            <person name="Papke R.T."/>
            <person name="Sanchez Perez G."/>
            <person name="Sharma A.K."/>
            <person name="Nesbo C.L."/>
            <person name="MacLeod D."/>
            <person name="Bapteste E."/>
            <person name="Doolittle W.F."/>
            <person name="Charlebois R.L."/>
            <person name="Legault B."/>
            <person name="Rodriguez-Valera F."/>
        </authorList>
    </citation>
    <scope>NUCLEOTIDE SEQUENCE [LARGE SCALE GENOMIC DNA]</scope>
    <source>
        <strain evidence="15">DSM 13855 / CECT 5946 / M31</strain>
    </source>
</reference>
<evidence type="ECO:0000256" key="6">
    <source>
        <dbReference type="ARBA" id="ARBA00022989"/>
    </source>
</evidence>
<proteinExistence type="inferred from homology"/>
<evidence type="ECO:0000256" key="2">
    <source>
        <dbReference type="ARBA" id="ARBA00006434"/>
    </source>
</evidence>
<gene>
    <name evidence="14" type="ordered locus">SRU_0374</name>
</gene>
<dbReference type="HOGENOM" id="CLU_018808_11_4_10"/>
<dbReference type="Gene3D" id="1.20.1730.10">
    <property type="entry name" value="Sodium/glucose cotransporter"/>
    <property type="match status" value="1"/>
</dbReference>
<keyword evidence="9 13" id="KW-0472">Membrane</keyword>